<comment type="caution">
    <text evidence="1">The sequence shown here is derived from an EMBL/GenBank/DDBJ whole genome shotgun (WGS) entry which is preliminary data.</text>
</comment>
<name>A0A4Z1PC29_9PEZI</name>
<protein>
    <submittedName>
        <fullName evidence="1">Uncharacterized protein</fullName>
    </submittedName>
</protein>
<accession>A0A4Z1PC29</accession>
<dbReference type="Proteomes" id="UP000298493">
    <property type="component" value="Unassembled WGS sequence"/>
</dbReference>
<evidence type="ECO:0000313" key="1">
    <source>
        <dbReference type="EMBL" id="TID19141.1"/>
    </source>
</evidence>
<reference evidence="1 2" key="1">
    <citation type="submission" date="2019-04" db="EMBL/GenBank/DDBJ databases">
        <title>High contiguity whole genome sequence and gene annotation resource for two Venturia nashicola isolates.</title>
        <authorList>
            <person name="Prokchorchik M."/>
            <person name="Won K."/>
            <person name="Lee Y."/>
            <person name="Choi E.D."/>
            <person name="Segonzac C."/>
            <person name="Sohn K.H."/>
        </authorList>
    </citation>
    <scope>NUCLEOTIDE SEQUENCE [LARGE SCALE GENOMIC DNA]</scope>
    <source>
        <strain evidence="1 2">PRI2</strain>
    </source>
</reference>
<dbReference type="EMBL" id="SNSC02000013">
    <property type="protein sequence ID" value="TID19141.1"/>
    <property type="molecule type" value="Genomic_DNA"/>
</dbReference>
<evidence type="ECO:0000313" key="2">
    <source>
        <dbReference type="Proteomes" id="UP000298493"/>
    </source>
</evidence>
<organism evidence="1 2">
    <name type="scientific">Venturia nashicola</name>
    <dbReference type="NCBI Taxonomy" id="86259"/>
    <lineage>
        <taxon>Eukaryota</taxon>
        <taxon>Fungi</taxon>
        <taxon>Dikarya</taxon>
        <taxon>Ascomycota</taxon>
        <taxon>Pezizomycotina</taxon>
        <taxon>Dothideomycetes</taxon>
        <taxon>Pleosporomycetidae</taxon>
        <taxon>Venturiales</taxon>
        <taxon>Venturiaceae</taxon>
        <taxon>Venturia</taxon>
    </lineage>
</organism>
<sequence>MCLLVMFHKPPVDILPSAAEQQTHLVGLFHHVCKQLASGVLDARGELGALACFDTPTHPASSHAPDFFEKFTQNGPGLGIGQ</sequence>
<keyword evidence="2" id="KW-1185">Reference proteome</keyword>
<gene>
    <name evidence="1" type="ORF">E6O75_ATG06262</name>
</gene>
<proteinExistence type="predicted"/>
<dbReference type="AlphaFoldDB" id="A0A4Z1PC29"/>